<comment type="similarity">
    <text evidence="1">Belongs to the glycosyltransferase 90 family.</text>
</comment>
<dbReference type="PANTHER" id="PTHR12203">
    <property type="entry name" value="KDEL LYS-ASP-GLU-LEU CONTAINING - RELATED"/>
    <property type="match status" value="1"/>
</dbReference>
<dbReference type="InterPro" id="IPR051091">
    <property type="entry name" value="O-Glucosyltr/Glycosyltrsf_90"/>
</dbReference>
<dbReference type="PANTHER" id="PTHR12203:SF35">
    <property type="entry name" value="PROTEIN O-GLUCOSYLTRANSFERASE 1"/>
    <property type="match status" value="1"/>
</dbReference>
<dbReference type="Pfam" id="PF05686">
    <property type="entry name" value="Glyco_transf_90"/>
    <property type="match status" value="1"/>
</dbReference>
<sequence>MAGNMTLRLAPPLTAWQALALLAALAAPVASRPEARSTASEYISTVCADYGTAYGPLVESYLSQFQGGFSTADILQLPAMYNGSRLQREYGGAATLLYILDGEVLYDSSLPQPGGKRLKNLEYFGIPVLQQLAQLAVLPDLVIRHSPFDEPLHFTGVDAAPWAGYCMVPQQQRMLLLPDTLRQASLQCLGSCQAGPLDTRKPEAVFLGTPTGWEKGKRKAVLRAGLQRPERVYSGLIGDPGGLLSPDEARVFQLHPPLPLHDQVAQYKYVVNVEGNCAALRLKYLLAGPSAVFFVQSDEIEWFYPLLKPFVHYIPVTFRRTGVEEEFEVDLAEKVAWAEKNPDSIQRIVRAANLFAKRYLSKQGQQCFAMQMLDRYARMLRDPWRLRKLRHRAEQVVGLMANTSALP</sequence>
<feature type="signal peptide" evidence="3">
    <location>
        <begin position="1"/>
        <end position="31"/>
    </location>
</feature>
<feature type="chain" id="PRO_5043483065" description="Glycosyl transferase CAP10 domain-containing protein" evidence="3">
    <location>
        <begin position="32"/>
        <end position="407"/>
    </location>
</feature>
<evidence type="ECO:0000259" key="4">
    <source>
        <dbReference type="SMART" id="SM00672"/>
    </source>
</evidence>
<dbReference type="GO" id="GO:0016740">
    <property type="term" value="F:transferase activity"/>
    <property type="evidence" value="ECO:0007669"/>
    <property type="project" value="UniProtKB-KW"/>
</dbReference>
<proteinExistence type="inferred from homology"/>
<name>A0AAV1HTC8_9CHLO</name>
<comment type="caution">
    <text evidence="5">The sequence shown here is derived from an EMBL/GenBank/DDBJ whole genome shotgun (WGS) entry which is preliminary data.</text>
</comment>
<evidence type="ECO:0000256" key="2">
    <source>
        <dbReference type="ARBA" id="ARBA00022679"/>
    </source>
</evidence>
<feature type="domain" description="Glycosyl transferase CAP10" evidence="4">
    <location>
        <begin position="137"/>
        <end position="383"/>
    </location>
</feature>
<evidence type="ECO:0000256" key="3">
    <source>
        <dbReference type="SAM" id="SignalP"/>
    </source>
</evidence>
<dbReference type="SMART" id="SM00672">
    <property type="entry name" value="CAP10"/>
    <property type="match status" value="1"/>
</dbReference>
<keyword evidence="3" id="KW-0732">Signal</keyword>
<organism evidence="5 6">
    <name type="scientific">Coccomyxa viridis</name>
    <dbReference type="NCBI Taxonomy" id="1274662"/>
    <lineage>
        <taxon>Eukaryota</taxon>
        <taxon>Viridiplantae</taxon>
        <taxon>Chlorophyta</taxon>
        <taxon>core chlorophytes</taxon>
        <taxon>Trebouxiophyceae</taxon>
        <taxon>Trebouxiophyceae incertae sedis</taxon>
        <taxon>Coccomyxaceae</taxon>
        <taxon>Coccomyxa</taxon>
    </lineage>
</organism>
<dbReference type="InterPro" id="IPR006598">
    <property type="entry name" value="CAP10"/>
</dbReference>
<keyword evidence="6" id="KW-1185">Reference proteome</keyword>
<reference evidence="5 6" key="1">
    <citation type="submission" date="2023-10" db="EMBL/GenBank/DDBJ databases">
        <authorList>
            <person name="Maclean D."/>
            <person name="Macfadyen A."/>
        </authorList>
    </citation>
    <scope>NUCLEOTIDE SEQUENCE [LARGE SCALE GENOMIC DNA]</scope>
</reference>
<keyword evidence="2" id="KW-0808">Transferase</keyword>
<dbReference type="Proteomes" id="UP001314263">
    <property type="component" value="Unassembled WGS sequence"/>
</dbReference>
<evidence type="ECO:0000256" key="1">
    <source>
        <dbReference type="ARBA" id="ARBA00010118"/>
    </source>
</evidence>
<dbReference type="EMBL" id="CAUYUE010000001">
    <property type="protein sequence ID" value="CAK0732590.1"/>
    <property type="molecule type" value="Genomic_DNA"/>
</dbReference>
<protein>
    <recommendedName>
        <fullName evidence="4">Glycosyl transferase CAP10 domain-containing protein</fullName>
    </recommendedName>
</protein>
<gene>
    <name evidence="5" type="ORF">CVIRNUC_000152</name>
</gene>
<evidence type="ECO:0000313" key="5">
    <source>
        <dbReference type="EMBL" id="CAK0732590.1"/>
    </source>
</evidence>
<dbReference type="AlphaFoldDB" id="A0AAV1HTC8"/>
<evidence type="ECO:0000313" key="6">
    <source>
        <dbReference type="Proteomes" id="UP001314263"/>
    </source>
</evidence>
<accession>A0AAV1HTC8</accession>